<name>A0A133U5G3_9EURY</name>
<keyword evidence="3" id="KW-1185">Reference proteome</keyword>
<feature type="region of interest" description="Disordered" evidence="1">
    <location>
        <begin position="49"/>
        <end position="71"/>
    </location>
</feature>
<reference evidence="2 3" key="1">
    <citation type="journal article" date="2016" name="Sci. Rep.">
        <title>Metabolic traits of an uncultured archaeal lineage -MSBL1- from brine pools of the Red Sea.</title>
        <authorList>
            <person name="Mwirichia R."/>
            <person name="Alam I."/>
            <person name="Rashid M."/>
            <person name="Vinu M."/>
            <person name="Ba-Alawi W."/>
            <person name="Anthony Kamau A."/>
            <person name="Kamanda Ngugi D."/>
            <person name="Goker M."/>
            <person name="Klenk H.P."/>
            <person name="Bajic V."/>
            <person name="Stingl U."/>
        </authorList>
    </citation>
    <scope>NUCLEOTIDE SEQUENCE [LARGE SCALE GENOMIC DNA]</scope>
    <source>
        <strain evidence="2">SCGC-AAA259A05</strain>
    </source>
</reference>
<dbReference type="AlphaFoldDB" id="A0A133U5G3"/>
<evidence type="ECO:0000313" key="3">
    <source>
        <dbReference type="Proteomes" id="UP000070163"/>
    </source>
</evidence>
<dbReference type="EMBL" id="LHXJ01000081">
    <property type="protein sequence ID" value="KXA89386.1"/>
    <property type="molecule type" value="Genomic_DNA"/>
</dbReference>
<dbReference type="Proteomes" id="UP000070163">
    <property type="component" value="Unassembled WGS sequence"/>
</dbReference>
<comment type="caution">
    <text evidence="2">The sequence shown here is derived from an EMBL/GenBank/DDBJ whole genome shotgun (WGS) entry which is preliminary data.</text>
</comment>
<accession>A0A133U5G3</accession>
<evidence type="ECO:0000313" key="2">
    <source>
        <dbReference type="EMBL" id="KXA89386.1"/>
    </source>
</evidence>
<organism evidence="2 3">
    <name type="scientific">candidate division MSBL1 archaeon SCGC-AAA259A05</name>
    <dbReference type="NCBI Taxonomy" id="1698259"/>
    <lineage>
        <taxon>Archaea</taxon>
        <taxon>Methanobacteriati</taxon>
        <taxon>Methanobacteriota</taxon>
        <taxon>candidate division MSBL1</taxon>
    </lineage>
</organism>
<gene>
    <name evidence="2" type="ORF">AKJ57_05370</name>
</gene>
<protein>
    <submittedName>
        <fullName evidence="2">Uncharacterized protein</fullName>
    </submittedName>
</protein>
<proteinExistence type="predicted"/>
<evidence type="ECO:0000256" key="1">
    <source>
        <dbReference type="SAM" id="MobiDB-lite"/>
    </source>
</evidence>
<sequence>MLTRNQTLSPRVELRIFSGELSYFLQLLLGDVSHHRKLVKLSLISLDHADEPNYQPDEPDDEPYGWDEPRH</sequence>